<gene>
    <name evidence="1" type="ORF">CLUG_02792</name>
</gene>
<proteinExistence type="predicted"/>
<evidence type="ECO:0000313" key="1">
    <source>
        <dbReference type="EMBL" id="EEQ38666.1"/>
    </source>
</evidence>
<dbReference type="InParanoid" id="C4Y2M9"/>
<protein>
    <submittedName>
        <fullName evidence="1">Uncharacterized protein</fullName>
    </submittedName>
</protein>
<dbReference type="VEuPathDB" id="FungiDB:CLUG_02792"/>
<reference evidence="1 2" key="1">
    <citation type="journal article" date="2009" name="Nature">
        <title>Evolution of pathogenicity and sexual reproduction in eight Candida genomes.</title>
        <authorList>
            <person name="Butler G."/>
            <person name="Rasmussen M.D."/>
            <person name="Lin M.F."/>
            <person name="Santos M.A."/>
            <person name="Sakthikumar S."/>
            <person name="Munro C.A."/>
            <person name="Rheinbay E."/>
            <person name="Grabherr M."/>
            <person name="Forche A."/>
            <person name="Reedy J.L."/>
            <person name="Agrafioti I."/>
            <person name="Arnaud M.B."/>
            <person name="Bates S."/>
            <person name="Brown A.J."/>
            <person name="Brunke S."/>
            <person name="Costanzo M.C."/>
            <person name="Fitzpatrick D.A."/>
            <person name="de Groot P.W."/>
            <person name="Harris D."/>
            <person name="Hoyer L.L."/>
            <person name="Hube B."/>
            <person name="Klis F.M."/>
            <person name="Kodira C."/>
            <person name="Lennard N."/>
            <person name="Logue M.E."/>
            <person name="Martin R."/>
            <person name="Neiman A.M."/>
            <person name="Nikolaou E."/>
            <person name="Quail M.A."/>
            <person name="Quinn J."/>
            <person name="Santos M.C."/>
            <person name="Schmitzberger F.F."/>
            <person name="Sherlock G."/>
            <person name="Shah P."/>
            <person name="Silverstein K.A."/>
            <person name="Skrzypek M.S."/>
            <person name="Soll D."/>
            <person name="Staggs R."/>
            <person name="Stansfield I."/>
            <person name="Stumpf M.P."/>
            <person name="Sudbery P.E."/>
            <person name="Srikantha T."/>
            <person name="Zeng Q."/>
            <person name="Berman J."/>
            <person name="Berriman M."/>
            <person name="Heitman J."/>
            <person name="Gow N.A."/>
            <person name="Lorenz M.C."/>
            <person name="Birren B.W."/>
            <person name="Kellis M."/>
            <person name="Cuomo C.A."/>
        </authorList>
    </citation>
    <scope>NUCLEOTIDE SEQUENCE [LARGE SCALE GENOMIC DNA]</scope>
    <source>
        <strain evidence="1 2">ATCC 42720</strain>
    </source>
</reference>
<dbReference type="GO" id="GO:0030427">
    <property type="term" value="C:site of polarized growth"/>
    <property type="evidence" value="ECO:0007669"/>
    <property type="project" value="TreeGrafter"/>
</dbReference>
<dbReference type="PANTHER" id="PTHR12295">
    <property type="entry name" value="FURRY-RELATED"/>
    <property type="match status" value="1"/>
</dbReference>
<dbReference type="EMBL" id="CH408078">
    <property type="protein sequence ID" value="EEQ38666.1"/>
    <property type="molecule type" value="Genomic_DNA"/>
</dbReference>
<dbReference type="GO" id="GO:0005938">
    <property type="term" value="C:cell cortex"/>
    <property type="evidence" value="ECO:0007669"/>
    <property type="project" value="TreeGrafter"/>
</dbReference>
<dbReference type="InterPro" id="IPR039867">
    <property type="entry name" value="Furry/Tao3/Mor2"/>
</dbReference>
<accession>C4Y2M9</accession>
<sequence>MKRFHIPANLKDLLPLNGKESAFSLGQLSMVFLVDLLRSNSEIIMEHLPLLLHVSFSLLDHYFTLVQEQAVSLLIHLVHLITPGNPKSARISDLLKQKDHQKNLWVYDYLNNDKNGGMTPEEHGFIVALYFASDCSLRSLNLQTDWSRVLFEVSNNVCCSPYCMSFLPGIPVAFILLRSEYAQRHVASSFEYDCRRSG</sequence>
<dbReference type="GO" id="GO:0000902">
    <property type="term" value="P:cell morphogenesis"/>
    <property type="evidence" value="ECO:0007669"/>
    <property type="project" value="InterPro"/>
</dbReference>
<dbReference type="PANTHER" id="PTHR12295:SF30">
    <property type="entry name" value="PROTEIN FURRY"/>
    <property type="match status" value="1"/>
</dbReference>
<dbReference type="KEGG" id="clu:CLUG_02792"/>
<organism evidence="1 2">
    <name type="scientific">Clavispora lusitaniae (strain ATCC 42720)</name>
    <name type="common">Yeast</name>
    <name type="synonym">Candida lusitaniae</name>
    <dbReference type="NCBI Taxonomy" id="306902"/>
    <lineage>
        <taxon>Eukaryota</taxon>
        <taxon>Fungi</taxon>
        <taxon>Dikarya</taxon>
        <taxon>Ascomycota</taxon>
        <taxon>Saccharomycotina</taxon>
        <taxon>Pichiomycetes</taxon>
        <taxon>Metschnikowiaceae</taxon>
        <taxon>Clavispora</taxon>
    </lineage>
</organism>
<evidence type="ECO:0000313" key="2">
    <source>
        <dbReference type="Proteomes" id="UP000007703"/>
    </source>
</evidence>
<dbReference type="AlphaFoldDB" id="C4Y2M9"/>
<dbReference type="HOGENOM" id="CLU_1377990_0_0_1"/>
<dbReference type="Proteomes" id="UP000007703">
    <property type="component" value="Unassembled WGS sequence"/>
</dbReference>
<dbReference type="STRING" id="306902.C4Y2M9"/>
<name>C4Y2M9_CLAL4</name>